<dbReference type="AlphaFoldDB" id="A0A382H8M6"/>
<reference evidence="2" key="1">
    <citation type="submission" date="2018-05" db="EMBL/GenBank/DDBJ databases">
        <authorList>
            <person name="Lanie J.A."/>
            <person name="Ng W.-L."/>
            <person name="Kazmierczak K.M."/>
            <person name="Andrzejewski T.M."/>
            <person name="Davidsen T.M."/>
            <person name="Wayne K.J."/>
            <person name="Tettelin H."/>
            <person name="Glass J.I."/>
            <person name="Rusch D."/>
            <person name="Podicherti R."/>
            <person name="Tsui H.-C.T."/>
            <person name="Winkler M.E."/>
        </authorList>
    </citation>
    <scope>NUCLEOTIDE SEQUENCE</scope>
</reference>
<gene>
    <name evidence="2" type="ORF">METZ01_LOCUS236329</name>
</gene>
<dbReference type="EMBL" id="UINC01059736">
    <property type="protein sequence ID" value="SVB83475.1"/>
    <property type="molecule type" value="Genomic_DNA"/>
</dbReference>
<evidence type="ECO:0000259" key="1">
    <source>
        <dbReference type="PROSITE" id="PS50835"/>
    </source>
</evidence>
<feature type="domain" description="Ig-like" evidence="1">
    <location>
        <begin position="25"/>
        <end position="122"/>
    </location>
</feature>
<dbReference type="Pfam" id="PF22352">
    <property type="entry name" value="K319L-like_PKD"/>
    <property type="match status" value="1"/>
</dbReference>
<evidence type="ECO:0000313" key="2">
    <source>
        <dbReference type="EMBL" id="SVB83475.1"/>
    </source>
</evidence>
<dbReference type="Gene3D" id="2.60.40.10">
    <property type="entry name" value="Immunoglobulins"/>
    <property type="match status" value="1"/>
</dbReference>
<dbReference type="InterPro" id="IPR036179">
    <property type="entry name" value="Ig-like_dom_sf"/>
</dbReference>
<protein>
    <recommendedName>
        <fullName evidence="1">Ig-like domain-containing protein</fullName>
    </recommendedName>
</protein>
<dbReference type="InterPro" id="IPR013783">
    <property type="entry name" value="Ig-like_fold"/>
</dbReference>
<organism evidence="2">
    <name type="scientific">marine metagenome</name>
    <dbReference type="NCBI Taxonomy" id="408172"/>
    <lineage>
        <taxon>unclassified sequences</taxon>
        <taxon>metagenomes</taxon>
        <taxon>ecological metagenomes</taxon>
    </lineage>
</organism>
<feature type="non-terminal residue" evidence="2">
    <location>
        <position position="1"/>
    </location>
</feature>
<feature type="non-terminal residue" evidence="2">
    <location>
        <position position="122"/>
    </location>
</feature>
<accession>A0A382H8M6</accession>
<dbReference type="PROSITE" id="PS50835">
    <property type="entry name" value="IG_LIKE"/>
    <property type="match status" value="1"/>
</dbReference>
<name>A0A382H8M6_9ZZZZ</name>
<proteinExistence type="predicted"/>
<sequence>VKIKTVLVILAGLLISCTWLLNTEPLITSLTADNTINVEDEAACEAAGGSWEDASCMETVFPGDTVTLTCTAEDVDGDILTYSWECTNGSLTPDGSTATWTAPDSSGTYSISCAVTDGNDGH</sequence>
<dbReference type="SUPFAM" id="SSF48726">
    <property type="entry name" value="Immunoglobulin"/>
    <property type="match status" value="1"/>
</dbReference>
<dbReference type="InterPro" id="IPR007110">
    <property type="entry name" value="Ig-like_dom"/>
</dbReference>